<dbReference type="SUPFAM" id="SSF55961">
    <property type="entry name" value="Bet v1-like"/>
    <property type="match status" value="1"/>
</dbReference>
<dbReference type="Proteomes" id="UP000199323">
    <property type="component" value="Unassembled WGS sequence"/>
</dbReference>
<accession>A0A1I2HMR1</accession>
<evidence type="ECO:0000313" key="1">
    <source>
        <dbReference type="EMBL" id="SFF31404.1"/>
    </source>
</evidence>
<reference evidence="1 2" key="1">
    <citation type="submission" date="2016-10" db="EMBL/GenBank/DDBJ databases">
        <authorList>
            <person name="de Groot N.N."/>
        </authorList>
    </citation>
    <scope>NUCLEOTIDE SEQUENCE [LARGE SCALE GENOMIC DNA]</scope>
    <source>
        <strain evidence="1 2">CGMCC 4.3510</strain>
    </source>
</reference>
<protein>
    <submittedName>
        <fullName evidence="1">Polyketide cyclase / dehydrase and lipid transport</fullName>
    </submittedName>
</protein>
<sequence>MPPFVVERHSPLPVAEAWRRMTDWERHTATVPLTRIEVRTPPPDGVGTVFVARTGLGRAGFDDPMRVVRWEPPGCDGGTGRCRLEKTGRIVTGWAEIEVRPDGTGSLVRWREELRVAKLPRALDAVTARTGRLVFGRAVDTLLRGS</sequence>
<dbReference type="Gene3D" id="3.30.530.20">
    <property type="match status" value="1"/>
</dbReference>
<keyword evidence="2" id="KW-1185">Reference proteome</keyword>
<dbReference type="STRING" id="380248.SAMN05216251_111137"/>
<organism evidence="1 2">
    <name type="scientific">Actinacidiphila alni</name>
    <dbReference type="NCBI Taxonomy" id="380248"/>
    <lineage>
        <taxon>Bacteria</taxon>
        <taxon>Bacillati</taxon>
        <taxon>Actinomycetota</taxon>
        <taxon>Actinomycetes</taxon>
        <taxon>Kitasatosporales</taxon>
        <taxon>Streptomycetaceae</taxon>
        <taxon>Actinacidiphila</taxon>
    </lineage>
</organism>
<dbReference type="Pfam" id="PF10604">
    <property type="entry name" value="Polyketide_cyc2"/>
    <property type="match status" value="1"/>
</dbReference>
<name>A0A1I2HMR1_9ACTN</name>
<evidence type="ECO:0000313" key="2">
    <source>
        <dbReference type="Proteomes" id="UP000199323"/>
    </source>
</evidence>
<proteinExistence type="predicted"/>
<dbReference type="RefSeq" id="WP_093714966.1">
    <property type="nucleotide sequence ID" value="NZ_FONG01000011.1"/>
</dbReference>
<dbReference type="InterPro" id="IPR023393">
    <property type="entry name" value="START-like_dom_sf"/>
</dbReference>
<dbReference type="InterPro" id="IPR019587">
    <property type="entry name" value="Polyketide_cyclase/dehydratase"/>
</dbReference>
<dbReference type="EMBL" id="FONG01000011">
    <property type="protein sequence ID" value="SFF31404.1"/>
    <property type="molecule type" value="Genomic_DNA"/>
</dbReference>
<gene>
    <name evidence="1" type="ORF">SAMN05216251_111137</name>
</gene>
<dbReference type="OrthoDB" id="4823586at2"/>
<dbReference type="AlphaFoldDB" id="A0A1I2HMR1"/>